<dbReference type="PANTHER" id="PTHR36302">
    <property type="entry name" value="BLR7088 PROTEIN"/>
    <property type="match status" value="1"/>
</dbReference>
<reference evidence="2 3" key="1">
    <citation type="submission" date="2023-11" db="EMBL/GenBank/DDBJ databases">
        <title>MicrobeMod: A computational toolkit for identifying prokaryotic methylation and restriction-modification with nanopore sequencing.</title>
        <authorList>
            <person name="Crits-Christoph A."/>
            <person name="Kang S.C."/>
            <person name="Lee H."/>
            <person name="Ostrov N."/>
        </authorList>
    </citation>
    <scope>NUCLEOTIDE SEQUENCE [LARGE SCALE GENOMIC DNA]</scope>
    <source>
        <strain evidence="2 3">DSMZ 700</strain>
    </source>
</reference>
<accession>A0AAW9DQ63</accession>
<dbReference type="RefSeq" id="WP_319614121.1">
    <property type="nucleotide sequence ID" value="NZ_JAWXYB010000018.1"/>
</dbReference>
<proteinExistence type="predicted"/>
<evidence type="ECO:0000313" key="3">
    <source>
        <dbReference type="Proteomes" id="UP001279553"/>
    </source>
</evidence>
<dbReference type="AlphaFoldDB" id="A0AAW9DQ63"/>
<dbReference type="InterPro" id="IPR058248">
    <property type="entry name" value="Lxx211020-like"/>
</dbReference>
<dbReference type="Pfam" id="PF04314">
    <property type="entry name" value="PCuAC"/>
    <property type="match status" value="1"/>
</dbReference>
<dbReference type="SUPFAM" id="SSF110087">
    <property type="entry name" value="DR1885-like metal-binding protein"/>
    <property type="match status" value="1"/>
</dbReference>
<sequence length="172" mass="18244">MIATPNIKSAARLLRGAGLALGLGLAMTATAAAQTKMPGTQVSPLGVVVDHGWTTLTTEAGNSTEGYFRVHNVGTTPDTLLSTSCPIAHHTVLLDGSGKKLGGIVIKPGETLTIAPGGMHLMLERNRYRFYAHGMIPCSVDFLDAGKLILYLHVEQPGAKAYEQVRRPVIKD</sequence>
<feature type="signal peptide" evidence="1">
    <location>
        <begin position="1"/>
        <end position="31"/>
    </location>
</feature>
<feature type="chain" id="PRO_5043331421" evidence="1">
    <location>
        <begin position="32"/>
        <end position="172"/>
    </location>
</feature>
<dbReference type="Proteomes" id="UP001279553">
    <property type="component" value="Unassembled WGS sequence"/>
</dbReference>
<name>A0AAW9DQ63_ACIAO</name>
<dbReference type="InterPro" id="IPR007410">
    <property type="entry name" value="LpqE-like"/>
</dbReference>
<evidence type="ECO:0000313" key="2">
    <source>
        <dbReference type="EMBL" id="MDX5931194.1"/>
    </source>
</evidence>
<evidence type="ECO:0000256" key="1">
    <source>
        <dbReference type="SAM" id="SignalP"/>
    </source>
</evidence>
<keyword evidence="3" id="KW-1185">Reference proteome</keyword>
<protein>
    <submittedName>
        <fullName evidence="2">Copper chaperone PCu(A)C</fullName>
    </submittedName>
</protein>
<dbReference type="Gene3D" id="2.60.40.1890">
    <property type="entry name" value="PCu(A)C copper chaperone"/>
    <property type="match status" value="1"/>
</dbReference>
<organism evidence="2 3">
    <name type="scientific">Acidiphilium acidophilum</name>
    <name type="common">Thiobacillus acidophilus</name>
    <dbReference type="NCBI Taxonomy" id="76588"/>
    <lineage>
        <taxon>Bacteria</taxon>
        <taxon>Pseudomonadati</taxon>
        <taxon>Pseudomonadota</taxon>
        <taxon>Alphaproteobacteria</taxon>
        <taxon>Acetobacterales</taxon>
        <taxon>Acidocellaceae</taxon>
        <taxon>Acidiphilium</taxon>
    </lineage>
</organism>
<gene>
    <name evidence="2" type="ORF">SIL87_10495</name>
</gene>
<comment type="caution">
    <text evidence="2">The sequence shown here is derived from an EMBL/GenBank/DDBJ whole genome shotgun (WGS) entry which is preliminary data.</text>
</comment>
<dbReference type="PANTHER" id="PTHR36302:SF1">
    <property type="entry name" value="COPPER CHAPERONE PCU(A)C"/>
    <property type="match status" value="1"/>
</dbReference>
<dbReference type="EMBL" id="JAWXYB010000018">
    <property type="protein sequence ID" value="MDX5931194.1"/>
    <property type="molecule type" value="Genomic_DNA"/>
</dbReference>
<keyword evidence="1" id="KW-0732">Signal</keyword>
<dbReference type="InterPro" id="IPR036182">
    <property type="entry name" value="PCuAC_sf"/>
</dbReference>